<keyword evidence="1 2" id="KW-0694">RNA-binding</keyword>
<organism evidence="5">
    <name type="scientific">Pyricularia oryzae (strain Y34)</name>
    <name type="common">Rice blast fungus</name>
    <name type="synonym">Magnaporthe oryzae</name>
    <dbReference type="NCBI Taxonomy" id="1143189"/>
    <lineage>
        <taxon>Eukaryota</taxon>
        <taxon>Fungi</taxon>
        <taxon>Dikarya</taxon>
        <taxon>Ascomycota</taxon>
        <taxon>Pezizomycotina</taxon>
        <taxon>Sordariomycetes</taxon>
        <taxon>Sordariomycetidae</taxon>
        <taxon>Magnaporthales</taxon>
        <taxon>Pyriculariaceae</taxon>
        <taxon>Pyricularia</taxon>
    </lineage>
</organism>
<feature type="domain" description="RRM" evidence="4">
    <location>
        <begin position="508"/>
        <end position="598"/>
    </location>
</feature>
<dbReference type="AlphaFoldDB" id="A0AA97P5V8"/>
<proteinExistence type="predicted"/>
<feature type="region of interest" description="Disordered" evidence="3">
    <location>
        <begin position="448"/>
        <end position="476"/>
    </location>
</feature>
<dbReference type="InterPro" id="IPR000504">
    <property type="entry name" value="RRM_dom"/>
</dbReference>
<reference evidence="5" key="1">
    <citation type="journal article" date="2012" name="PLoS Genet.">
        <title>Comparative analysis of the genomes of two field isolates of the rice blast fungus Magnaporthe oryzae.</title>
        <authorList>
            <person name="Xue M."/>
            <person name="Yang J."/>
            <person name="Li Z."/>
            <person name="Hu S."/>
            <person name="Yao N."/>
            <person name="Dean R.A."/>
            <person name="Zhao W."/>
            <person name="Shen M."/>
            <person name="Zhang H."/>
            <person name="Li C."/>
            <person name="Liu L."/>
            <person name="Cao L."/>
            <person name="Xu X."/>
            <person name="Xing Y."/>
            <person name="Hsiang T."/>
            <person name="Zhang Z."/>
            <person name="Xu J.R."/>
            <person name="Peng Y.L."/>
        </authorList>
    </citation>
    <scope>NUCLEOTIDE SEQUENCE</scope>
    <source>
        <strain evidence="5">Y34</strain>
    </source>
</reference>
<feature type="region of interest" description="Disordered" evidence="3">
    <location>
        <begin position="1"/>
        <end position="99"/>
    </location>
</feature>
<dbReference type="EMBL" id="JH793138">
    <property type="protein sequence ID" value="ELQ42555.1"/>
    <property type="molecule type" value="Genomic_DNA"/>
</dbReference>
<evidence type="ECO:0000256" key="3">
    <source>
        <dbReference type="SAM" id="MobiDB-lite"/>
    </source>
</evidence>
<feature type="compositionally biased region" description="Polar residues" evidence="3">
    <location>
        <begin position="58"/>
        <end position="82"/>
    </location>
</feature>
<sequence>MAQSQARDGAGVFNPPSPHSSNGAVESCKHDGTPDTRLTAFSPEESSTRSAKLMATIASGSSDGGSTNYSTNQAVPYRSDQSPVERDPFVSTDTPARKQEQKLSATASAFRPYGSPLIAQGSGDAASEFSPGKASSIQQTIPSIPTTLSTEGLLSRCIVVSSSSQLVGQNDLELLLSKLGQLGSPCQGTRRIIVKGPAAYVRFSNIRDSCMVHRNILLGGPSWVAGFVPPVEFVQLTGASDNLTTNYEAQLDVLAVGRTDCEQQVESLVAGLLCSEGDVFALQKTPSPERCVYKAVLEYADTAVAFGVISKYNGITVNDIAITTSFHQSEGLSLGPEILGGMATPISTPVATPVRSSTFQGYEQDIFSGLSMTKMQQSAVPLNTPGYPSTPRVNLPLSPQYPLYRPMVFQHFSVPTTYTLNRIPAQSPPSSSIQGYPCVTPIYSSPQSPVVLSPQQDFTSPRQLQGFSRPDNRRQNATRVHRSSYYNVAGHHNHVDVNRIREGTDVRTTIMLRNIPNKVDQAMLKRIVDESSWGKYDFMYLRIDFANDCNVGYAFINFVDFVNARGNQRWNCFKSDKVAEISYATIQGKDCLVQKFRNSSVMLEAAHYRPKLFFTSNGPMPELAGQEEPFPDPDNQSKMKRSCENAEHVGLFTPNAGQHFRDEQRRRRSQYDRGTRLAALEEYDYETAIQHLYVGQ</sequence>
<accession>A0AA97P5V8</accession>
<name>A0AA97P5V8_PYRO3</name>
<dbReference type="SUPFAM" id="SSF54928">
    <property type="entry name" value="RNA-binding domain, RBD"/>
    <property type="match status" value="1"/>
</dbReference>
<evidence type="ECO:0000256" key="1">
    <source>
        <dbReference type="ARBA" id="ARBA00022884"/>
    </source>
</evidence>
<dbReference type="PROSITE" id="PS50102">
    <property type="entry name" value="RRM"/>
    <property type="match status" value="1"/>
</dbReference>
<dbReference type="Proteomes" id="UP000011086">
    <property type="component" value="Unassembled WGS sequence"/>
</dbReference>
<gene>
    <name evidence="5" type="ORF">OOU_Y34scaffold00203g44</name>
</gene>
<evidence type="ECO:0000259" key="4">
    <source>
        <dbReference type="PROSITE" id="PS50102"/>
    </source>
</evidence>
<dbReference type="GO" id="GO:0003723">
    <property type="term" value="F:RNA binding"/>
    <property type="evidence" value="ECO:0007669"/>
    <property type="project" value="UniProtKB-UniRule"/>
</dbReference>
<dbReference type="PANTHER" id="PTHR23189">
    <property type="entry name" value="RNA RECOGNITION MOTIF-CONTAINING"/>
    <property type="match status" value="1"/>
</dbReference>
<evidence type="ECO:0000256" key="2">
    <source>
        <dbReference type="PROSITE-ProRule" id="PRU00176"/>
    </source>
</evidence>
<feature type="compositionally biased region" description="Polar residues" evidence="3">
    <location>
        <begin position="457"/>
        <end position="466"/>
    </location>
</feature>
<dbReference type="InterPro" id="IPR035979">
    <property type="entry name" value="RBD_domain_sf"/>
</dbReference>
<evidence type="ECO:0000313" key="5">
    <source>
        <dbReference type="EMBL" id="ELQ42555.1"/>
    </source>
</evidence>
<dbReference type="Pfam" id="PF04059">
    <property type="entry name" value="RRM_2"/>
    <property type="match status" value="1"/>
</dbReference>
<dbReference type="InterPro" id="IPR007201">
    <property type="entry name" value="Mei2-like_Rrm_C"/>
</dbReference>
<protein>
    <recommendedName>
        <fullName evidence="4">RRM domain-containing protein</fullName>
    </recommendedName>
</protein>